<gene>
    <name evidence="1" type="ORF">DIT26_07855</name>
</gene>
<dbReference type="AlphaFoldDB" id="A0A3D3TMT4"/>
<dbReference type="EMBL" id="DQBS01000176">
    <property type="protein sequence ID" value="HCO70470.1"/>
    <property type="molecule type" value="Genomic_DNA"/>
</dbReference>
<feature type="non-terminal residue" evidence="1">
    <location>
        <position position="91"/>
    </location>
</feature>
<name>A0A3D3TMT4_9BACT</name>
<comment type="caution">
    <text evidence="1">The sequence shown here is derived from an EMBL/GenBank/DDBJ whole genome shotgun (WGS) entry which is preliminary data.</text>
</comment>
<accession>A0A3D3TMT4</accession>
<organism evidence="1 2">
    <name type="scientific">Mesotoga infera</name>
    <dbReference type="NCBI Taxonomy" id="1236046"/>
    <lineage>
        <taxon>Bacteria</taxon>
        <taxon>Thermotogati</taxon>
        <taxon>Thermotogota</taxon>
        <taxon>Thermotogae</taxon>
        <taxon>Kosmotogales</taxon>
        <taxon>Kosmotogaceae</taxon>
        <taxon>Mesotoga</taxon>
    </lineage>
</organism>
<evidence type="ECO:0000313" key="1">
    <source>
        <dbReference type="EMBL" id="HCO70470.1"/>
    </source>
</evidence>
<reference evidence="1 2" key="1">
    <citation type="journal article" date="2018" name="Nat. Biotechnol.">
        <title>A standardized bacterial taxonomy based on genome phylogeny substantially revises the tree of life.</title>
        <authorList>
            <person name="Parks D.H."/>
            <person name="Chuvochina M."/>
            <person name="Waite D.W."/>
            <person name="Rinke C."/>
            <person name="Skarshewski A."/>
            <person name="Chaumeil P.A."/>
            <person name="Hugenholtz P."/>
        </authorList>
    </citation>
    <scope>NUCLEOTIDE SEQUENCE [LARGE SCALE GENOMIC DNA]</scope>
    <source>
        <strain evidence="1">UBA9905</strain>
    </source>
</reference>
<protein>
    <submittedName>
        <fullName evidence="1">Uncharacterized protein</fullName>
    </submittedName>
</protein>
<proteinExistence type="predicted"/>
<dbReference type="Proteomes" id="UP000264215">
    <property type="component" value="Unassembled WGS sequence"/>
</dbReference>
<sequence>MSKCCLSLLMLIIPLMVLGSTGLHVILSPSLTLDNIPSVTSNYEPDLEDLNRYMRVPAIFSGGLEITFGNSRLYVNMDLRQEFSDYLMGDW</sequence>
<evidence type="ECO:0000313" key="2">
    <source>
        <dbReference type="Proteomes" id="UP000264215"/>
    </source>
</evidence>